<dbReference type="RefSeq" id="WP_234860125.1">
    <property type="nucleotide sequence ID" value="NZ_JAKEVZ010000001.1"/>
</dbReference>
<evidence type="ECO:0000313" key="2">
    <source>
        <dbReference type="Proteomes" id="UP001201449"/>
    </source>
</evidence>
<organism evidence="1 2">
    <name type="scientific">Mariniradius sediminis</name>
    <dbReference type="NCBI Taxonomy" id="2909237"/>
    <lineage>
        <taxon>Bacteria</taxon>
        <taxon>Pseudomonadati</taxon>
        <taxon>Bacteroidota</taxon>
        <taxon>Cytophagia</taxon>
        <taxon>Cytophagales</taxon>
        <taxon>Cyclobacteriaceae</taxon>
        <taxon>Mariniradius</taxon>
    </lineage>
</organism>
<accession>A0ABS9BPH9</accession>
<keyword evidence="2" id="KW-1185">Reference proteome</keyword>
<reference evidence="1 2" key="1">
    <citation type="submission" date="2022-01" db="EMBL/GenBank/DDBJ databases">
        <title>Mariniradius saccharolyticus sp. nov., isolated from sediment of a river.</title>
        <authorList>
            <person name="Liu H."/>
        </authorList>
    </citation>
    <scope>NUCLEOTIDE SEQUENCE [LARGE SCALE GENOMIC DNA]</scope>
    <source>
        <strain evidence="1 2">RY-2</strain>
    </source>
</reference>
<proteinExistence type="predicted"/>
<gene>
    <name evidence="1" type="ORF">L0U89_02700</name>
</gene>
<sequence>MTDAEFDLLDELYFVQPFGYLLESLGWSEEKLLETLQSACEKGYIKCLYSPDEEVFERFDMFKLGRNLYFLAAKKGLMEHNAL</sequence>
<name>A0ABS9BPH9_9BACT</name>
<comment type="caution">
    <text evidence="1">The sequence shown here is derived from an EMBL/GenBank/DDBJ whole genome shotgun (WGS) entry which is preliminary data.</text>
</comment>
<protein>
    <submittedName>
        <fullName evidence="1">Uncharacterized protein</fullName>
    </submittedName>
</protein>
<evidence type="ECO:0000313" key="1">
    <source>
        <dbReference type="EMBL" id="MCF1749968.1"/>
    </source>
</evidence>
<dbReference type="Proteomes" id="UP001201449">
    <property type="component" value="Unassembled WGS sequence"/>
</dbReference>
<dbReference type="EMBL" id="JAKEVZ010000001">
    <property type="protein sequence ID" value="MCF1749968.1"/>
    <property type="molecule type" value="Genomic_DNA"/>
</dbReference>